<comment type="caution">
    <text evidence="1">The sequence shown here is derived from an EMBL/GenBank/DDBJ whole genome shotgun (WGS) entry which is preliminary data.</text>
</comment>
<dbReference type="EMBL" id="QZXA01000001">
    <property type="protein sequence ID" value="RJT37878.1"/>
    <property type="molecule type" value="Genomic_DNA"/>
</dbReference>
<evidence type="ECO:0000313" key="2">
    <source>
        <dbReference type="Proteomes" id="UP000275530"/>
    </source>
</evidence>
<evidence type="ECO:0000313" key="1">
    <source>
        <dbReference type="EMBL" id="RJT37878.1"/>
    </source>
</evidence>
<name>A0A6M7TP49_9HYPH</name>
<gene>
    <name evidence="1" type="ORF">D3242_01130</name>
</gene>
<proteinExistence type="predicted"/>
<dbReference type="Proteomes" id="UP000275530">
    <property type="component" value="Unassembled WGS sequence"/>
</dbReference>
<dbReference type="RefSeq" id="WP_064983070.1">
    <property type="nucleotide sequence ID" value="NZ_CP033507.1"/>
</dbReference>
<dbReference type="AlphaFoldDB" id="A0A6M7TP49"/>
<protein>
    <submittedName>
        <fullName evidence="1">Uncharacterized protein</fullName>
    </submittedName>
</protein>
<dbReference type="SUPFAM" id="SSF54060">
    <property type="entry name" value="His-Me finger endonucleases"/>
    <property type="match status" value="1"/>
</dbReference>
<organism evidence="1 2">
    <name type="scientific">Mesorhizobium jarvisii</name>
    <dbReference type="NCBI Taxonomy" id="1777867"/>
    <lineage>
        <taxon>Bacteria</taxon>
        <taxon>Pseudomonadati</taxon>
        <taxon>Pseudomonadota</taxon>
        <taxon>Alphaproteobacteria</taxon>
        <taxon>Hyphomicrobiales</taxon>
        <taxon>Phyllobacteriaceae</taxon>
        <taxon>Mesorhizobium</taxon>
    </lineage>
</organism>
<dbReference type="InterPro" id="IPR044925">
    <property type="entry name" value="His-Me_finger_sf"/>
</dbReference>
<keyword evidence="2" id="KW-1185">Reference proteome</keyword>
<sequence length="198" mass="21957">MATSRICSIEGCDKPHHARGLCAGHAHRLKKYGDPLAGETSKGQARAFFEKALAYEGDECLFWPFWRNNMGYGEIKTKSSVKQSGMEYAHRRMCMEAHGEPPNPKDEAAHSCGNGKHGCITKGHLSWKTRIENQADRLTHGTAPRGTRCGTNKLSEAQIHQIRAMSGKVRQRDMADQYGVSQSLVSVICSGKLWAWLA</sequence>
<reference evidence="1 2" key="1">
    <citation type="submission" date="2018-09" db="EMBL/GenBank/DDBJ databases">
        <title>Mesorhizobium carmichaelinearum sp. nov. isolated from Carmichaelinea spp. root nodules in New Zealand.</title>
        <authorList>
            <person name="De Meyer S.E."/>
        </authorList>
    </citation>
    <scope>NUCLEOTIDE SEQUENCE [LARGE SCALE GENOMIC DNA]</scope>
    <source>
        <strain evidence="1 2">LMG 28313</strain>
    </source>
</reference>
<accession>A0A6M7TP49</accession>